<evidence type="ECO:0008006" key="10">
    <source>
        <dbReference type="Google" id="ProtNLM"/>
    </source>
</evidence>
<accession>A0A532V4S3</accession>
<keyword evidence="6" id="KW-0472">Membrane</keyword>
<protein>
    <recommendedName>
        <fullName evidence="10">Biopolymer transporter ExbD</fullName>
    </recommendedName>
</protein>
<comment type="similarity">
    <text evidence="2 7">Belongs to the ExbD/TolR family.</text>
</comment>
<evidence type="ECO:0000256" key="2">
    <source>
        <dbReference type="ARBA" id="ARBA00005811"/>
    </source>
</evidence>
<keyword evidence="7" id="KW-0653">Protein transport</keyword>
<evidence type="ECO:0000256" key="6">
    <source>
        <dbReference type="ARBA" id="ARBA00023136"/>
    </source>
</evidence>
<comment type="subcellular location">
    <subcellularLocation>
        <location evidence="1">Cell membrane</location>
        <topology evidence="1">Single-pass membrane protein</topology>
    </subcellularLocation>
    <subcellularLocation>
        <location evidence="7">Cell membrane</location>
        <topology evidence="7">Single-pass type II membrane protein</topology>
    </subcellularLocation>
</comment>
<dbReference type="GO" id="GO:0005886">
    <property type="term" value="C:plasma membrane"/>
    <property type="evidence" value="ECO:0007669"/>
    <property type="project" value="UniProtKB-SubCell"/>
</dbReference>
<evidence type="ECO:0000256" key="3">
    <source>
        <dbReference type="ARBA" id="ARBA00022475"/>
    </source>
</evidence>
<dbReference type="Gene3D" id="3.30.420.270">
    <property type="match status" value="1"/>
</dbReference>
<comment type="caution">
    <text evidence="8">The sequence shown here is derived from an EMBL/GenBank/DDBJ whole genome shotgun (WGS) entry which is preliminary data.</text>
</comment>
<dbReference type="AlphaFoldDB" id="A0A532V4S3"/>
<sequence length="167" mass="18697">MAFPPSKGKKHLCRGDLKLRITSLMDVMTLVLLFLLKTYSVSGPLMKPAEGVELPSSTVTQEPVKVLGLIITPDGLFEDAAAGERRMIEGIDVLNDDTVLQLTNLSTYLSNVQERNRYLGREEKRVLTIQGDKSIPYRWVLKVIDTCSGAGFEKIDFVVYKESKYRG</sequence>
<evidence type="ECO:0000313" key="8">
    <source>
        <dbReference type="EMBL" id="TKJ42206.1"/>
    </source>
</evidence>
<dbReference type="GO" id="GO:0022857">
    <property type="term" value="F:transmembrane transporter activity"/>
    <property type="evidence" value="ECO:0007669"/>
    <property type="project" value="InterPro"/>
</dbReference>
<keyword evidence="3" id="KW-1003">Cell membrane</keyword>
<name>A0A532V4S3_UNCL8</name>
<reference evidence="8 9" key="1">
    <citation type="submission" date="2017-06" db="EMBL/GenBank/DDBJ databases">
        <title>Novel microbial phyla capable of carbon fixation and sulfur reduction in deep-sea sediments.</title>
        <authorList>
            <person name="Huang J."/>
            <person name="Baker B."/>
            <person name="Wang Y."/>
        </authorList>
    </citation>
    <scope>NUCLEOTIDE SEQUENCE [LARGE SCALE GENOMIC DNA]</scope>
    <source>
        <strain evidence="8">B3_LCP</strain>
    </source>
</reference>
<dbReference type="GO" id="GO:0015031">
    <property type="term" value="P:protein transport"/>
    <property type="evidence" value="ECO:0007669"/>
    <property type="project" value="UniProtKB-KW"/>
</dbReference>
<evidence type="ECO:0000256" key="1">
    <source>
        <dbReference type="ARBA" id="ARBA00004162"/>
    </source>
</evidence>
<evidence type="ECO:0000256" key="4">
    <source>
        <dbReference type="ARBA" id="ARBA00022692"/>
    </source>
</evidence>
<keyword evidence="4 7" id="KW-0812">Transmembrane</keyword>
<dbReference type="EMBL" id="NJBN01000001">
    <property type="protein sequence ID" value="TKJ42206.1"/>
    <property type="molecule type" value="Genomic_DNA"/>
</dbReference>
<dbReference type="InterPro" id="IPR003400">
    <property type="entry name" value="ExbD"/>
</dbReference>
<dbReference type="Proteomes" id="UP000319619">
    <property type="component" value="Unassembled WGS sequence"/>
</dbReference>
<keyword evidence="7" id="KW-0813">Transport</keyword>
<gene>
    <name evidence="8" type="ORF">CEE37_00580</name>
</gene>
<organism evidence="8 9">
    <name type="scientific">candidate division LCP-89 bacterium B3_LCP</name>
    <dbReference type="NCBI Taxonomy" id="2012998"/>
    <lineage>
        <taxon>Bacteria</taxon>
        <taxon>Pseudomonadati</taxon>
        <taxon>Bacteria division LCP-89</taxon>
    </lineage>
</organism>
<evidence type="ECO:0000256" key="7">
    <source>
        <dbReference type="RuleBase" id="RU003879"/>
    </source>
</evidence>
<dbReference type="Pfam" id="PF02472">
    <property type="entry name" value="ExbD"/>
    <property type="match status" value="1"/>
</dbReference>
<evidence type="ECO:0000313" key="9">
    <source>
        <dbReference type="Proteomes" id="UP000319619"/>
    </source>
</evidence>
<evidence type="ECO:0000256" key="5">
    <source>
        <dbReference type="ARBA" id="ARBA00022989"/>
    </source>
</evidence>
<proteinExistence type="inferred from homology"/>
<keyword evidence="5" id="KW-1133">Transmembrane helix</keyword>